<feature type="domain" description="Nudix hydrolase" evidence="3">
    <location>
        <begin position="2"/>
        <end position="140"/>
    </location>
</feature>
<dbReference type="PROSITE" id="PS00893">
    <property type="entry name" value="NUDIX_BOX"/>
    <property type="match status" value="1"/>
</dbReference>
<dbReference type="InterPro" id="IPR020084">
    <property type="entry name" value="NUDIX_hydrolase_CS"/>
</dbReference>
<comment type="cofactor">
    <cofactor evidence="1">
        <name>Mg(2+)</name>
        <dbReference type="ChEBI" id="CHEBI:18420"/>
    </cofactor>
</comment>
<evidence type="ECO:0000313" key="5">
    <source>
        <dbReference type="Proteomes" id="UP000571017"/>
    </source>
</evidence>
<organism evidence="4 5">
    <name type="scientific">Halobacillus locisalis</name>
    <dbReference type="NCBI Taxonomy" id="220753"/>
    <lineage>
        <taxon>Bacteria</taxon>
        <taxon>Bacillati</taxon>
        <taxon>Bacillota</taxon>
        <taxon>Bacilli</taxon>
        <taxon>Bacillales</taxon>
        <taxon>Bacillaceae</taxon>
        <taxon>Halobacillus</taxon>
    </lineage>
</organism>
<dbReference type="Pfam" id="PF00293">
    <property type="entry name" value="NUDIX"/>
    <property type="match status" value="1"/>
</dbReference>
<dbReference type="PANTHER" id="PTHR43046:SF15">
    <property type="entry name" value="MUTT_NUDIX FAMILY PROTEIN"/>
    <property type="match status" value="1"/>
</dbReference>
<dbReference type="Gene3D" id="3.90.79.10">
    <property type="entry name" value="Nucleoside Triphosphate Pyrophosphohydrolase"/>
    <property type="match status" value="1"/>
</dbReference>
<dbReference type="InterPro" id="IPR015797">
    <property type="entry name" value="NUDIX_hydrolase-like_dom_sf"/>
</dbReference>
<dbReference type="SUPFAM" id="SSF55811">
    <property type="entry name" value="Nudix"/>
    <property type="match status" value="1"/>
</dbReference>
<reference evidence="4 5" key="1">
    <citation type="journal article" date="2004" name="Extremophiles">
        <title>Halobacillus locisalis sp. nov., a halophilic bacterium isolated from a marine solar saltern of the Yellow Sea in Korea.</title>
        <authorList>
            <person name="Yoon J.H."/>
            <person name="Kang K.H."/>
            <person name="Oh T.K."/>
            <person name="Park Y.H."/>
        </authorList>
    </citation>
    <scope>NUCLEOTIDE SEQUENCE [LARGE SCALE GENOMIC DNA]</scope>
    <source>
        <strain evidence="4 5">KCTC 3788</strain>
    </source>
</reference>
<name>A0A838CRU0_9BACI</name>
<proteinExistence type="predicted"/>
<dbReference type="InterPro" id="IPR000086">
    <property type="entry name" value="NUDIX_hydrolase_dom"/>
</dbReference>
<keyword evidence="2" id="KW-0378">Hydrolase</keyword>
<gene>
    <name evidence="4" type="ORF">H0266_08100</name>
</gene>
<comment type="caution">
    <text evidence="4">The sequence shown here is derived from an EMBL/GenBank/DDBJ whole genome shotgun (WGS) entry which is preliminary data.</text>
</comment>
<accession>A0A838CRU0</accession>
<dbReference type="PANTHER" id="PTHR43046">
    <property type="entry name" value="GDP-MANNOSE MANNOSYL HYDROLASE"/>
    <property type="match status" value="1"/>
</dbReference>
<evidence type="ECO:0000259" key="3">
    <source>
        <dbReference type="PROSITE" id="PS51462"/>
    </source>
</evidence>
<dbReference type="PROSITE" id="PS51462">
    <property type="entry name" value="NUDIX"/>
    <property type="match status" value="1"/>
</dbReference>
<evidence type="ECO:0000313" key="4">
    <source>
        <dbReference type="EMBL" id="MBA2174852.1"/>
    </source>
</evidence>
<dbReference type="AlphaFoldDB" id="A0A838CRU0"/>
<sequence>MIHREAVRAVILSKEKILLVQSSKRDYKFPGGGIEEKESHSEALLREIKEETGYIHGSVKEKIGIIVERKLDEYEKGKVFQMTSHYYLCELTNQEAVAQQLDPYETELAFMPEWVSLEEAIRQNERLIKQGEQNSWLKRETFVLNEINTLVVKCKCLTPHFAKVLT</sequence>
<evidence type="ECO:0000256" key="2">
    <source>
        <dbReference type="ARBA" id="ARBA00022801"/>
    </source>
</evidence>
<dbReference type="GO" id="GO:0016787">
    <property type="term" value="F:hydrolase activity"/>
    <property type="evidence" value="ECO:0007669"/>
    <property type="project" value="UniProtKB-KW"/>
</dbReference>
<protein>
    <submittedName>
        <fullName evidence="4">NUDIX domain-containing protein</fullName>
    </submittedName>
</protein>
<evidence type="ECO:0000256" key="1">
    <source>
        <dbReference type="ARBA" id="ARBA00001946"/>
    </source>
</evidence>
<keyword evidence="5" id="KW-1185">Reference proteome</keyword>
<dbReference type="EMBL" id="JACEFG010000002">
    <property type="protein sequence ID" value="MBA2174852.1"/>
    <property type="molecule type" value="Genomic_DNA"/>
</dbReference>
<dbReference type="Proteomes" id="UP000571017">
    <property type="component" value="Unassembled WGS sequence"/>
</dbReference>